<sequence length="307" mass="32701">MATDKIVLVTGATGMQGGAVVDALLDKGFKTRALVRDTNSAAARALAERGVETCQGSFDDVASLEAAMDGAYGVFSMQNVSLPDDPDSELRHGANLVDAARKTGVQVFVHTSVARAGRQSEFAGWSEGRWYEGYWNGKSGVNDIVRASGLPNWVIIKPAYMLENFLPPKVSFMYPGFGGKVIETAMSADARLDVVSATDVGRFAAAAFADPARFSGEEIDLAAAKVTMGEMAKFISDATGVSVSAHSFAPDDLVAKGYMPGLVDSQVWATVEGYQVDLDRAASFGVDLESPEAWAKRNSTRFQFDPN</sequence>
<dbReference type="PANTHER" id="PTHR42748:SF7">
    <property type="entry name" value="NMRA LIKE REDOX SENSOR 1-RELATED"/>
    <property type="match status" value="1"/>
</dbReference>
<comment type="caution">
    <text evidence="4">The sequence shown here is derived from an EMBL/GenBank/DDBJ whole genome shotgun (WGS) entry which is preliminary data.</text>
</comment>
<evidence type="ECO:0000256" key="2">
    <source>
        <dbReference type="ARBA" id="ARBA00022857"/>
    </source>
</evidence>
<dbReference type="Pfam" id="PF05368">
    <property type="entry name" value="NmrA"/>
    <property type="match status" value="1"/>
</dbReference>
<dbReference type="InterPro" id="IPR008030">
    <property type="entry name" value="NmrA-like"/>
</dbReference>
<dbReference type="InterPro" id="IPR051164">
    <property type="entry name" value="NmrA-like_oxidored"/>
</dbReference>
<name>A0A7W7EUB4_9SPHN</name>
<comment type="similarity">
    <text evidence="1">Belongs to the NmrA-type oxidoreductase family.</text>
</comment>
<dbReference type="SUPFAM" id="SSF51735">
    <property type="entry name" value="NAD(P)-binding Rossmann-fold domains"/>
    <property type="match status" value="1"/>
</dbReference>
<dbReference type="Gene3D" id="3.90.25.10">
    <property type="entry name" value="UDP-galactose 4-epimerase, domain 1"/>
    <property type="match status" value="1"/>
</dbReference>
<dbReference type="PANTHER" id="PTHR42748">
    <property type="entry name" value="NITROGEN METABOLITE REPRESSION PROTEIN NMRA FAMILY MEMBER"/>
    <property type="match status" value="1"/>
</dbReference>
<proteinExistence type="inferred from homology"/>
<gene>
    <name evidence="4" type="ORF">GGR37_002509</name>
</gene>
<reference evidence="4 5" key="1">
    <citation type="submission" date="2020-08" db="EMBL/GenBank/DDBJ databases">
        <title>Genomic Encyclopedia of Type Strains, Phase IV (KMG-IV): sequencing the most valuable type-strain genomes for metagenomic binning, comparative biology and taxonomic classification.</title>
        <authorList>
            <person name="Goeker M."/>
        </authorList>
    </citation>
    <scope>NUCLEOTIDE SEQUENCE [LARGE SCALE GENOMIC DNA]</scope>
    <source>
        <strain evidence="4 5">DSM 17507</strain>
    </source>
</reference>
<protein>
    <submittedName>
        <fullName evidence="4">Uncharacterized protein YbjT (DUF2867 family)</fullName>
    </submittedName>
</protein>
<dbReference type="InterPro" id="IPR036291">
    <property type="entry name" value="NAD(P)-bd_dom_sf"/>
</dbReference>
<dbReference type="AlphaFoldDB" id="A0A7W7EUB4"/>
<evidence type="ECO:0000313" key="5">
    <source>
        <dbReference type="Proteomes" id="UP000538566"/>
    </source>
</evidence>
<dbReference type="OrthoDB" id="9794300at2"/>
<dbReference type="Gene3D" id="3.40.50.720">
    <property type="entry name" value="NAD(P)-binding Rossmann-like Domain"/>
    <property type="match status" value="1"/>
</dbReference>
<evidence type="ECO:0000313" key="4">
    <source>
        <dbReference type="EMBL" id="MBB4614223.1"/>
    </source>
</evidence>
<evidence type="ECO:0000256" key="1">
    <source>
        <dbReference type="ARBA" id="ARBA00006328"/>
    </source>
</evidence>
<keyword evidence="5" id="KW-1185">Reference proteome</keyword>
<dbReference type="Proteomes" id="UP000538566">
    <property type="component" value="Unassembled WGS sequence"/>
</dbReference>
<keyword evidence="2" id="KW-0521">NADP</keyword>
<feature type="domain" description="NmrA-like" evidence="3">
    <location>
        <begin position="4"/>
        <end position="254"/>
    </location>
</feature>
<accession>A0A7W7EUB4</accession>
<evidence type="ECO:0000259" key="3">
    <source>
        <dbReference type="Pfam" id="PF05368"/>
    </source>
</evidence>
<organism evidence="4 5">
    <name type="scientific">Novosphingobium taihuense</name>
    <dbReference type="NCBI Taxonomy" id="260085"/>
    <lineage>
        <taxon>Bacteria</taxon>
        <taxon>Pseudomonadati</taxon>
        <taxon>Pseudomonadota</taxon>
        <taxon>Alphaproteobacteria</taxon>
        <taxon>Sphingomonadales</taxon>
        <taxon>Sphingomonadaceae</taxon>
        <taxon>Novosphingobium</taxon>
    </lineage>
</organism>
<dbReference type="RefSeq" id="WP_144903989.1">
    <property type="nucleotide sequence ID" value="NZ_JACHOA010000004.1"/>
</dbReference>
<dbReference type="EMBL" id="JACHOA010000004">
    <property type="protein sequence ID" value="MBB4614223.1"/>
    <property type="molecule type" value="Genomic_DNA"/>
</dbReference>